<accession>A0A2P2QAW0</accession>
<dbReference type="EMBL" id="GGEC01083656">
    <property type="protein sequence ID" value="MBX64140.1"/>
    <property type="molecule type" value="Transcribed_RNA"/>
</dbReference>
<organism evidence="1">
    <name type="scientific">Rhizophora mucronata</name>
    <name type="common">Asiatic mangrove</name>
    <dbReference type="NCBI Taxonomy" id="61149"/>
    <lineage>
        <taxon>Eukaryota</taxon>
        <taxon>Viridiplantae</taxon>
        <taxon>Streptophyta</taxon>
        <taxon>Embryophyta</taxon>
        <taxon>Tracheophyta</taxon>
        <taxon>Spermatophyta</taxon>
        <taxon>Magnoliopsida</taxon>
        <taxon>eudicotyledons</taxon>
        <taxon>Gunneridae</taxon>
        <taxon>Pentapetalae</taxon>
        <taxon>rosids</taxon>
        <taxon>fabids</taxon>
        <taxon>Malpighiales</taxon>
        <taxon>Rhizophoraceae</taxon>
        <taxon>Rhizophora</taxon>
    </lineage>
</organism>
<sequence>MPQEAFNVVQI</sequence>
<reference evidence="1" key="1">
    <citation type="submission" date="2018-02" db="EMBL/GenBank/DDBJ databases">
        <title>Rhizophora mucronata_Transcriptome.</title>
        <authorList>
            <person name="Meera S.P."/>
            <person name="Sreeshan A."/>
            <person name="Augustine A."/>
        </authorList>
    </citation>
    <scope>NUCLEOTIDE SEQUENCE</scope>
    <source>
        <tissue evidence="1">Leaf</tissue>
    </source>
</reference>
<protein>
    <submittedName>
        <fullName evidence="1">Uncharacterized protein</fullName>
    </submittedName>
</protein>
<proteinExistence type="predicted"/>
<name>A0A2P2QAW0_RHIMU</name>
<evidence type="ECO:0000313" key="1">
    <source>
        <dbReference type="EMBL" id="MBX64140.1"/>
    </source>
</evidence>